<dbReference type="GO" id="GO:0003924">
    <property type="term" value="F:GTPase activity"/>
    <property type="evidence" value="ECO:0007669"/>
    <property type="project" value="InterPro"/>
</dbReference>
<feature type="compositionally biased region" description="Polar residues" evidence="6">
    <location>
        <begin position="567"/>
        <end position="583"/>
    </location>
</feature>
<feature type="domain" description="MnmE helical" evidence="9">
    <location>
        <begin position="199"/>
        <end position="638"/>
    </location>
</feature>
<keyword evidence="4" id="KW-0547">Nucleotide-binding</keyword>
<evidence type="ECO:0000313" key="10">
    <source>
        <dbReference type="EMBL" id="KAK4219520.1"/>
    </source>
</evidence>
<feature type="compositionally biased region" description="Low complexity" evidence="6">
    <location>
        <begin position="413"/>
        <end position="428"/>
    </location>
</feature>
<dbReference type="Pfam" id="PF12631">
    <property type="entry name" value="MnmE_helical"/>
    <property type="match status" value="1"/>
</dbReference>
<reference evidence="10" key="1">
    <citation type="journal article" date="2023" name="Mol. Phylogenet. Evol.">
        <title>Genome-scale phylogeny and comparative genomics of the fungal order Sordariales.</title>
        <authorList>
            <person name="Hensen N."/>
            <person name="Bonometti L."/>
            <person name="Westerberg I."/>
            <person name="Brannstrom I.O."/>
            <person name="Guillou S."/>
            <person name="Cros-Aarteil S."/>
            <person name="Calhoun S."/>
            <person name="Haridas S."/>
            <person name="Kuo A."/>
            <person name="Mondo S."/>
            <person name="Pangilinan J."/>
            <person name="Riley R."/>
            <person name="LaButti K."/>
            <person name="Andreopoulos B."/>
            <person name="Lipzen A."/>
            <person name="Chen C."/>
            <person name="Yan M."/>
            <person name="Daum C."/>
            <person name="Ng V."/>
            <person name="Clum A."/>
            <person name="Steindorff A."/>
            <person name="Ohm R.A."/>
            <person name="Martin F."/>
            <person name="Silar P."/>
            <person name="Natvig D.O."/>
            <person name="Lalanne C."/>
            <person name="Gautier V."/>
            <person name="Ament-Velasquez S.L."/>
            <person name="Kruys A."/>
            <person name="Hutchinson M.I."/>
            <person name="Powell A.J."/>
            <person name="Barry K."/>
            <person name="Miller A.N."/>
            <person name="Grigoriev I.V."/>
            <person name="Debuchy R."/>
            <person name="Gladieux P."/>
            <person name="Hiltunen Thoren M."/>
            <person name="Johannesson H."/>
        </authorList>
    </citation>
    <scope>NUCLEOTIDE SEQUENCE</scope>
    <source>
        <strain evidence="10">PSN293</strain>
    </source>
</reference>
<dbReference type="Gene3D" id="1.20.120.430">
    <property type="entry name" value="tRNA modification GTPase MnmE domain 2"/>
    <property type="match status" value="1"/>
</dbReference>
<comment type="subcellular location">
    <subcellularLocation>
        <location evidence="1">Mitochondrion</location>
    </subcellularLocation>
</comment>
<dbReference type="GO" id="GO:0005739">
    <property type="term" value="C:mitochondrion"/>
    <property type="evidence" value="ECO:0007669"/>
    <property type="project" value="UniProtKB-SubCell"/>
</dbReference>
<dbReference type="AlphaFoldDB" id="A0AAN7BFK2"/>
<dbReference type="InterPro" id="IPR005225">
    <property type="entry name" value="Small_GTP-bd"/>
</dbReference>
<evidence type="ECO:0000256" key="2">
    <source>
        <dbReference type="ARBA" id="ARBA00011043"/>
    </source>
</evidence>
<feature type="region of interest" description="Disordered" evidence="6">
    <location>
        <begin position="409"/>
        <end position="429"/>
    </location>
</feature>
<dbReference type="HAMAP" id="MF_00379">
    <property type="entry name" value="GTPase_MnmE"/>
    <property type="match status" value="1"/>
</dbReference>
<evidence type="ECO:0000256" key="1">
    <source>
        <dbReference type="ARBA" id="ARBA00004173"/>
    </source>
</evidence>
<dbReference type="InterPro" id="IPR027417">
    <property type="entry name" value="P-loop_NTPase"/>
</dbReference>
<dbReference type="Proteomes" id="UP001301769">
    <property type="component" value="Unassembled WGS sequence"/>
</dbReference>
<dbReference type="SUPFAM" id="SSF52540">
    <property type="entry name" value="P-loop containing nucleoside triphosphate hydrolases"/>
    <property type="match status" value="1"/>
</dbReference>
<dbReference type="PANTHER" id="PTHR42714">
    <property type="entry name" value="TRNA MODIFICATION GTPASE GTPBP3"/>
    <property type="match status" value="1"/>
</dbReference>
<dbReference type="InterPro" id="IPR027368">
    <property type="entry name" value="MnmE_dom2"/>
</dbReference>
<name>A0AAN7BFK2_9PEZI</name>
<dbReference type="InterPro" id="IPR006073">
    <property type="entry name" value="GTP-bd"/>
</dbReference>
<organism evidence="10 11">
    <name type="scientific">Rhypophila decipiens</name>
    <dbReference type="NCBI Taxonomy" id="261697"/>
    <lineage>
        <taxon>Eukaryota</taxon>
        <taxon>Fungi</taxon>
        <taxon>Dikarya</taxon>
        <taxon>Ascomycota</taxon>
        <taxon>Pezizomycotina</taxon>
        <taxon>Sordariomycetes</taxon>
        <taxon>Sordariomycetidae</taxon>
        <taxon>Sordariales</taxon>
        <taxon>Naviculisporaceae</taxon>
        <taxon>Rhypophila</taxon>
    </lineage>
</organism>
<reference evidence="10" key="2">
    <citation type="submission" date="2023-05" db="EMBL/GenBank/DDBJ databases">
        <authorList>
            <consortium name="Lawrence Berkeley National Laboratory"/>
            <person name="Steindorff A."/>
            <person name="Hensen N."/>
            <person name="Bonometti L."/>
            <person name="Westerberg I."/>
            <person name="Brannstrom I.O."/>
            <person name="Guillou S."/>
            <person name="Cros-Aarteil S."/>
            <person name="Calhoun S."/>
            <person name="Haridas S."/>
            <person name="Kuo A."/>
            <person name="Mondo S."/>
            <person name="Pangilinan J."/>
            <person name="Riley R."/>
            <person name="Labutti K."/>
            <person name="Andreopoulos B."/>
            <person name="Lipzen A."/>
            <person name="Chen C."/>
            <person name="Yanf M."/>
            <person name="Daum C."/>
            <person name="Ng V."/>
            <person name="Clum A."/>
            <person name="Ohm R."/>
            <person name="Martin F."/>
            <person name="Silar P."/>
            <person name="Natvig D."/>
            <person name="Lalanne C."/>
            <person name="Gautier V."/>
            <person name="Ament-Velasquez S.L."/>
            <person name="Kruys A."/>
            <person name="Hutchinson M.I."/>
            <person name="Powell A.J."/>
            <person name="Barry K."/>
            <person name="Miller A.N."/>
            <person name="Grigoriev I.V."/>
            <person name="Debuchy R."/>
            <person name="Gladieux P."/>
            <person name="Thoren M.H."/>
            <person name="Johannesson H."/>
        </authorList>
    </citation>
    <scope>NUCLEOTIDE SEQUENCE</scope>
    <source>
        <strain evidence="10">PSN293</strain>
    </source>
</reference>
<dbReference type="NCBIfam" id="TIGR00231">
    <property type="entry name" value="small_GTP"/>
    <property type="match status" value="1"/>
</dbReference>
<comment type="similarity">
    <text evidence="2">Belongs to the TRAFAC class TrmE-Era-EngA-EngB-Septin-like GTPase superfamily. TrmE GTPase family.</text>
</comment>
<dbReference type="Gene3D" id="3.30.1360.120">
    <property type="entry name" value="Probable tRNA modification gtpase trme, domain 1"/>
    <property type="match status" value="1"/>
</dbReference>
<dbReference type="Gene3D" id="3.40.50.300">
    <property type="entry name" value="P-loop containing nucleotide triphosphate hydrolases"/>
    <property type="match status" value="1"/>
</dbReference>
<keyword evidence="3" id="KW-0819">tRNA processing</keyword>
<dbReference type="PRINTS" id="PR00326">
    <property type="entry name" value="GTP1OBG"/>
</dbReference>
<evidence type="ECO:0000256" key="3">
    <source>
        <dbReference type="ARBA" id="ARBA00022694"/>
    </source>
</evidence>
<evidence type="ECO:0000259" key="9">
    <source>
        <dbReference type="Pfam" id="PF12631"/>
    </source>
</evidence>
<evidence type="ECO:0000256" key="4">
    <source>
        <dbReference type="ARBA" id="ARBA00022741"/>
    </source>
</evidence>
<dbReference type="SUPFAM" id="SSF116878">
    <property type="entry name" value="TrmE connector domain"/>
    <property type="match status" value="1"/>
</dbReference>
<evidence type="ECO:0000259" key="8">
    <source>
        <dbReference type="Pfam" id="PF10396"/>
    </source>
</evidence>
<dbReference type="GO" id="GO:0002098">
    <property type="term" value="P:tRNA wobble uridine modification"/>
    <property type="evidence" value="ECO:0007669"/>
    <property type="project" value="TreeGrafter"/>
</dbReference>
<dbReference type="InterPro" id="IPR018948">
    <property type="entry name" value="GTP-bd_TrmE_N"/>
</dbReference>
<dbReference type="GO" id="GO:0030488">
    <property type="term" value="P:tRNA methylation"/>
    <property type="evidence" value="ECO:0007669"/>
    <property type="project" value="TreeGrafter"/>
</dbReference>
<comment type="caution">
    <text evidence="10">The sequence shown here is derived from an EMBL/GenBank/DDBJ whole genome shotgun (WGS) entry which is preliminary data.</text>
</comment>
<dbReference type="CDD" id="cd04164">
    <property type="entry name" value="trmE"/>
    <property type="match status" value="1"/>
</dbReference>
<evidence type="ECO:0000259" key="7">
    <source>
        <dbReference type="Pfam" id="PF01926"/>
    </source>
</evidence>
<protein>
    <submittedName>
        <fullName evidence="10">GTP-binding protein TrmE N-terminus-domain-containing protein</fullName>
    </submittedName>
</protein>
<dbReference type="InterPro" id="IPR025867">
    <property type="entry name" value="MnmE_helical"/>
</dbReference>
<dbReference type="InterPro" id="IPR031168">
    <property type="entry name" value="G_TrmE"/>
</dbReference>
<dbReference type="InterPro" id="IPR004520">
    <property type="entry name" value="GTPase_MnmE"/>
</dbReference>
<keyword evidence="5" id="KW-0342">GTP-binding</keyword>
<evidence type="ECO:0000256" key="5">
    <source>
        <dbReference type="ARBA" id="ARBA00023134"/>
    </source>
</evidence>
<feature type="non-terminal residue" evidence="10">
    <location>
        <position position="640"/>
    </location>
</feature>
<dbReference type="Pfam" id="PF10396">
    <property type="entry name" value="TrmE_N"/>
    <property type="match status" value="1"/>
</dbReference>
<dbReference type="Pfam" id="PF01926">
    <property type="entry name" value="MMR_HSR1"/>
    <property type="match status" value="1"/>
</dbReference>
<dbReference type="InterPro" id="IPR027266">
    <property type="entry name" value="TrmE/GcvT-like"/>
</dbReference>
<dbReference type="GO" id="GO:0005525">
    <property type="term" value="F:GTP binding"/>
    <property type="evidence" value="ECO:0007669"/>
    <property type="project" value="UniProtKB-KW"/>
</dbReference>
<dbReference type="PANTHER" id="PTHR42714:SF2">
    <property type="entry name" value="TRNA MODIFICATION GTPASE GTPBP3, MITOCHONDRIAL"/>
    <property type="match status" value="1"/>
</dbReference>
<feature type="domain" description="G" evidence="7">
    <location>
        <begin position="298"/>
        <end position="412"/>
    </location>
</feature>
<dbReference type="SUPFAM" id="SSF103025">
    <property type="entry name" value="Folate-binding domain"/>
    <property type="match status" value="1"/>
</dbReference>
<evidence type="ECO:0000313" key="11">
    <source>
        <dbReference type="Proteomes" id="UP001301769"/>
    </source>
</evidence>
<feature type="domain" description="GTP-binding protein TrmE N-terminal" evidence="8">
    <location>
        <begin position="68"/>
        <end position="196"/>
    </location>
</feature>
<keyword evidence="11" id="KW-1185">Reference proteome</keyword>
<proteinExistence type="inferred from homology"/>
<sequence length="640" mass="68404">MFRYALGRAAIHPSRISPVFCLIRQSRPCLISVPHARSSDVKNKLHTHVSCSYFHTSSSLGTSSDNDTIYALSSAAGKAGIAVIRVSGPGCTDVYRGLCPTKPLPKPRYAGVRTLTEPGRAPENGGNIIDTDALVLYFPGPKTVTGEDVLEFHVHGGSATVKAVLSAIRKCTSHEASSIRYAEPGEFTKRAFFNDRLDLAQVEALGDTLAAETEQQRRAAVRGNSGILGKTYESWREQLLLARGEIEALIDFSEDQHFDESPTELLSNVATLVEGILGSIRLHEMGSQRSELLRNGIRIALLGPPNVGKSSLMNLIVGREASIVSAEAGTTRDIVEASLDIRGYLCSFADTAGIRTGSASSSESSGESGPKGQPVISAIEQEGIRRARKKALDSDVIIVLASVEPATQLGSASESTTQSGQEVQQQSRQHSHYINYDMETLRLAAGAPQCLVAINKSDSVTPQVFARLVKDFKSSVLANVPNLHVAAQVLTLSCRAAEMANDGDAVGLTDDAGGVHLLTETLVQSFASLTSLPSNMQHLLGVTERQNQLLLECRQHLEDFMEEARATAQQQQLDQGSNTTGSVSAADDPASQWPGDEPDIVLAAEHLRLAAIRLAAITGRGEGGDVEDVLGVIFEKFCVG</sequence>
<gene>
    <name evidence="10" type="ORF">QBC37DRAFT_410244</name>
</gene>
<dbReference type="CDD" id="cd14858">
    <property type="entry name" value="TrmE_N"/>
    <property type="match status" value="1"/>
</dbReference>
<feature type="region of interest" description="Disordered" evidence="6">
    <location>
        <begin position="564"/>
        <end position="597"/>
    </location>
</feature>
<dbReference type="EMBL" id="MU858048">
    <property type="protein sequence ID" value="KAK4219520.1"/>
    <property type="molecule type" value="Genomic_DNA"/>
</dbReference>
<accession>A0AAN7BFK2</accession>
<dbReference type="FunFam" id="3.30.1360.120:FF:000007">
    <property type="entry name" value="tRNA modification GTPase GTPBP3, mitochondrial"/>
    <property type="match status" value="1"/>
</dbReference>
<evidence type="ECO:0000256" key="6">
    <source>
        <dbReference type="SAM" id="MobiDB-lite"/>
    </source>
</evidence>